<keyword evidence="1" id="KW-0472">Membrane</keyword>
<keyword evidence="1" id="KW-1133">Transmembrane helix</keyword>
<sequence>MVCNFLPMLLPGACWCLVCMVVLPMSRKCFIFESRNFAWYFYPQNLF</sequence>
<reference evidence="2" key="1">
    <citation type="submission" date="2019-03" db="EMBL/GenBank/DDBJ databases">
        <title>WGS assembly of Setaria viridis.</title>
        <authorList>
            <person name="Huang P."/>
            <person name="Jenkins J."/>
            <person name="Grimwood J."/>
            <person name="Barry K."/>
            <person name="Healey A."/>
            <person name="Mamidi S."/>
            <person name="Sreedasyam A."/>
            <person name="Shu S."/>
            <person name="Feldman M."/>
            <person name="Wu J."/>
            <person name="Yu Y."/>
            <person name="Chen C."/>
            <person name="Johnson J."/>
            <person name="Rokhsar D."/>
            <person name="Baxter I."/>
            <person name="Schmutz J."/>
            <person name="Brutnell T."/>
            <person name="Kellogg E."/>
        </authorList>
    </citation>
    <scope>NUCLEOTIDE SEQUENCE [LARGE SCALE GENOMIC DNA]</scope>
</reference>
<proteinExistence type="predicted"/>
<accession>A0A4U6W8C3</accession>
<evidence type="ECO:0000313" key="2">
    <source>
        <dbReference type="EMBL" id="TKW37924.1"/>
    </source>
</evidence>
<name>A0A4U6W8C3_SETVI</name>
<dbReference type="EMBL" id="CM016552">
    <property type="protein sequence ID" value="TKW37924.1"/>
    <property type="molecule type" value="Genomic_DNA"/>
</dbReference>
<keyword evidence="1" id="KW-0812">Transmembrane</keyword>
<dbReference type="Gramene" id="TKW37924">
    <property type="protein sequence ID" value="TKW37924"/>
    <property type="gene ID" value="SEVIR_1G081033v2"/>
</dbReference>
<protein>
    <submittedName>
        <fullName evidence="2">Uncharacterized protein</fullName>
    </submittedName>
</protein>
<organism evidence="2 3">
    <name type="scientific">Setaria viridis</name>
    <name type="common">Green bristlegrass</name>
    <name type="synonym">Setaria italica subsp. viridis</name>
    <dbReference type="NCBI Taxonomy" id="4556"/>
    <lineage>
        <taxon>Eukaryota</taxon>
        <taxon>Viridiplantae</taxon>
        <taxon>Streptophyta</taxon>
        <taxon>Embryophyta</taxon>
        <taxon>Tracheophyta</taxon>
        <taxon>Spermatophyta</taxon>
        <taxon>Magnoliopsida</taxon>
        <taxon>Liliopsida</taxon>
        <taxon>Poales</taxon>
        <taxon>Poaceae</taxon>
        <taxon>PACMAD clade</taxon>
        <taxon>Panicoideae</taxon>
        <taxon>Panicodae</taxon>
        <taxon>Paniceae</taxon>
        <taxon>Cenchrinae</taxon>
        <taxon>Setaria</taxon>
    </lineage>
</organism>
<dbReference type="Proteomes" id="UP000298652">
    <property type="component" value="Chromosome 1"/>
</dbReference>
<evidence type="ECO:0000256" key="1">
    <source>
        <dbReference type="SAM" id="Phobius"/>
    </source>
</evidence>
<evidence type="ECO:0000313" key="3">
    <source>
        <dbReference type="Proteomes" id="UP000298652"/>
    </source>
</evidence>
<feature type="transmembrane region" description="Helical" evidence="1">
    <location>
        <begin position="6"/>
        <end position="25"/>
    </location>
</feature>
<keyword evidence="3" id="KW-1185">Reference proteome</keyword>
<dbReference type="AlphaFoldDB" id="A0A4U6W8C3"/>
<gene>
    <name evidence="2" type="ORF">SEVIR_1G081033v2</name>
</gene>